<dbReference type="Proteomes" id="UP000805193">
    <property type="component" value="Unassembled WGS sequence"/>
</dbReference>
<evidence type="ECO:0000313" key="2">
    <source>
        <dbReference type="Proteomes" id="UP000805193"/>
    </source>
</evidence>
<proteinExistence type="predicted"/>
<name>A0AC60PJ37_IXOPE</name>
<keyword evidence="2" id="KW-1185">Reference proteome</keyword>
<feature type="non-terminal residue" evidence="1">
    <location>
        <position position="1"/>
    </location>
</feature>
<reference evidence="1 2" key="1">
    <citation type="journal article" date="2020" name="Cell">
        <title>Large-Scale Comparative Analyses of Tick Genomes Elucidate Their Genetic Diversity and Vector Capacities.</title>
        <authorList>
            <consortium name="Tick Genome and Microbiome Consortium (TIGMIC)"/>
            <person name="Jia N."/>
            <person name="Wang J."/>
            <person name="Shi W."/>
            <person name="Du L."/>
            <person name="Sun Y."/>
            <person name="Zhan W."/>
            <person name="Jiang J.F."/>
            <person name="Wang Q."/>
            <person name="Zhang B."/>
            <person name="Ji P."/>
            <person name="Bell-Sakyi L."/>
            <person name="Cui X.M."/>
            <person name="Yuan T.T."/>
            <person name="Jiang B.G."/>
            <person name="Yang W.F."/>
            <person name="Lam T.T."/>
            <person name="Chang Q.C."/>
            <person name="Ding S.J."/>
            <person name="Wang X.J."/>
            <person name="Zhu J.G."/>
            <person name="Ruan X.D."/>
            <person name="Zhao L."/>
            <person name="Wei J.T."/>
            <person name="Ye R.Z."/>
            <person name="Que T.C."/>
            <person name="Du C.H."/>
            <person name="Zhou Y.H."/>
            <person name="Cheng J.X."/>
            <person name="Dai P.F."/>
            <person name="Guo W.B."/>
            <person name="Han X.H."/>
            <person name="Huang E.J."/>
            <person name="Li L.F."/>
            <person name="Wei W."/>
            <person name="Gao Y.C."/>
            <person name="Liu J.Z."/>
            <person name="Shao H.Z."/>
            <person name="Wang X."/>
            <person name="Wang C.C."/>
            <person name="Yang T.C."/>
            <person name="Huo Q.B."/>
            <person name="Li W."/>
            <person name="Chen H.Y."/>
            <person name="Chen S.E."/>
            <person name="Zhou L.G."/>
            <person name="Ni X.B."/>
            <person name="Tian J.H."/>
            <person name="Sheng Y."/>
            <person name="Liu T."/>
            <person name="Pan Y.S."/>
            <person name="Xia L.Y."/>
            <person name="Li J."/>
            <person name="Zhao F."/>
            <person name="Cao W.C."/>
        </authorList>
    </citation>
    <scope>NUCLEOTIDE SEQUENCE [LARGE SCALE GENOMIC DNA]</scope>
    <source>
        <strain evidence="1">Iper-2018</strain>
    </source>
</reference>
<gene>
    <name evidence="1" type="ORF">HPB47_003555</name>
</gene>
<accession>A0AC60PJ37</accession>
<comment type="caution">
    <text evidence="1">The sequence shown here is derived from an EMBL/GenBank/DDBJ whole genome shotgun (WGS) entry which is preliminary data.</text>
</comment>
<protein>
    <submittedName>
        <fullName evidence="1">Uncharacterized protein</fullName>
    </submittedName>
</protein>
<dbReference type="EMBL" id="JABSTQ010010521">
    <property type="protein sequence ID" value="KAG0420289.1"/>
    <property type="molecule type" value="Genomic_DNA"/>
</dbReference>
<evidence type="ECO:0000313" key="1">
    <source>
        <dbReference type="EMBL" id="KAG0420289.1"/>
    </source>
</evidence>
<organism evidence="1 2">
    <name type="scientific">Ixodes persulcatus</name>
    <name type="common">Taiga tick</name>
    <dbReference type="NCBI Taxonomy" id="34615"/>
    <lineage>
        <taxon>Eukaryota</taxon>
        <taxon>Metazoa</taxon>
        <taxon>Ecdysozoa</taxon>
        <taxon>Arthropoda</taxon>
        <taxon>Chelicerata</taxon>
        <taxon>Arachnida</taxon>
        <taxon>Acari</taxon>
        <taxon>Parasitiformes</taxon>
        <taxon>Ixodida</taxon>
        <taxon>Ixodoidea</taxon>
        <taxon>Ixodidae</taxon>
        <taxon>Ixodinae</taxon>
        <taxon>Ixodes</taxon>
    </lineage>
</organism>
<sequence>AVRLPRLLLMLAFLFAACSAESVTPATHEELRERINSPMPYGFKYEAVGDDGGGHTREESADGSGRVVGSYTIFTADGLERRVYYEADENGFRAHIETNEPGTKTSNPADVTIVSSAGDYQPNAATVRPSKPVPGTKGPQSPAETTTGIPQETVFPSRYESGGSGGPRGPGGSEQITSRILRVNRPGEPYRQPGFASEGVARSPFQRVQPGSPPTGIVPIGPIQVSRIPVRPQQRPDGRPRPQINYGPSIAEPLGFQTGGGRPMHPSYDGSFRVPASSSGGIFSPAQVAAVNPQSLEPPAGFENAPGSALRSQQDGGAPGGFSPRFGEQQPGSLAPEHAGGQQPGLGHFPGPGGPREQALHRGLDKSGLGDEGLDGLRASIAARGPSRDGQGGVRGPGAASRGSPGSRFGSPLDEPRALSAGPAGDQDSDNGADDDDDDFPPNDPRRPYLFKYEAAGPGSLSSRTEEADISGRVRGSYTIRTPDGKTRSVDYEADHRGFKAKIHTNEFGTQSHDPANVTFVSSARGHSPFGDPLKPFKPRPLEVGHPEPILIASPIPGSPDSNFDQTDPQDLNAFNSPSQFANFGDSGPQDNQFPSGKPMKPNQRFPGQAPRRNQDGSFGAVSPFQRGQGFQGRQNRPGSVDSGPFTGRGFQQNLPSRQPGGNFPQGPQDVGAPPSSITNPEDPRNKQIPQFVQKYIAPVPVMSTIGNIPNPRNHAANRMFDQFDRDNFGPQNTRFDQPSLVSIDMVNHGPQNLPPPRRFQQPGFPNTPSQSSDFPQSQLGSSRGSPVPVPLVKLPFGRRFGDRPLQAGPPVHQVLYSDTPQELSGRGELNHPGNLGAGLTDGFEGLIRQDQADLLNKTPKEKGIPSGVPRHGGGLEFLEELLPYYEKELGFNGKGKDKVQPVDGERKPVEHIPIVPSKHELLCDDSDDPKSHDSKLDGKSKNGKKCSLGGKPGDSGESDGRGGPGEEVKEPPVGSEEEFLNYRNPFSGVLVSPDRDIPEKVDRDGNNLQPPFVSKDGLRVPVLLGGGKPPPDGPPTVLIDGAPVPPVSVDDNVDGNVSPNFGSGPALGIPEKGRAVPPGNQGFQQNSAPQVTGRDNNNRQTGLRRDPLDFFQKFGVPSRDISNPPSPFLQPVRSGSAFPDQQNRGPQNPDSQGVLRNQFGSAPGAFGRSAFPGPFQRPVSFGQRLSGLKNTGDSRPPAQPVIPAQVQPPYRRNGQGIFPPPPLHRGPVLQQGGPGFLAGGRNDNQAPPSVQLTDPSHTGQDSPLGHVRPDVHQNQDTNFQKPQLHHTGAPGGDPNLQNNKKLGDPKHTGGRPGAPLSFSFVNTRPRRPGPKQVAGKQVPDVDFQGRPKPQFSGNRTPPNNQAAPLILGPTPDVSGPLTGRGPAGHFTFVDTRRPNAQPGQPRLHGDRRKSFPNQLTAPGPVHEADRQDQPGPQDNLPKQPLAPGRLLRKPLLENNNQNPGVLVKDNAPSVIHGPFSFVDTRRPRLPQDGRQQGPRRVPLSVLNGLNQAAPGQVVGAPRRGQGASRLGQGAARLGQGAPRLGQVAPELGQGVPGLGQVNPALEQVNPALGVVNPGLVNIGPVLGQVSPGLRQVNPGLGLVQATPGLVQVGPGLGQTSPELGQGERGSQDGPGSFTGGFGVPPALGFPDRRPQSPQTGVQDDGNLGNKQVAGGRDGLFGQGLPQDNQHQPGGAQLPTADQQPGEGGASVPGTPNAPGGARHFGANPQAAFRGQPLAPVVVPSGLFQPGAPRNQQQGTAFGRDSEAHLGGRDDAGTPDLRGPGFGQNFGFNGPPPSVFGGPRRLDSRRRPGFSLTQGNDGRLAQGILPGAGNVGPDLTSQQLPQAPQDRAAQAGVDGSHEGGPPSVGPARSPLAISQRVGNTPDRNGLPVGGRFRGTLGPRFDAGRDQAPLVANLNNRDLGQRKDQQLAREGFGAPENTDDVQPRNYDQRSQDENGNTGAYSFGYVNDDQQGSRVMQQEARDDDGRVTGFYIVEDVDGRKRTVHYIADKDGFRARVHTNEQGTENLDPADVKMRVENRMPHPPPRKPPKAAAAEEVPADGADQNVKS</sequence>